<name>H5UV25_9MICO</name>
<dbReference type="PANTHER" id="PTHR11060:SF0">
    <property type="entry name" value="PROTEIN MEMO1"/>
    <property type="match status" value="1"/>
</dbReference>
<dbReference type="EMBL" id="BAFE01000089">
    <property type="protein sequence ID" value="GAB49583.1"/>
    <property type="molecule type" value="Genomic_DNA"/>
</dbReference>
<comment type="similarity">
    <text evidence="1 2">Belongs to the MEMO1 family.</text>
</comment>
<dbReference type="CDD" id="cd07361">
    <property type="entry name" value="MEMO_like"/>
    <property type="match status" value="1"/>
</dbReference>
<dbReference type="Gene3D" id="3.40.830.10">
    <property type="entry name" value="LigB-like"/>
    <property type="match status" value="1"/>
</dbReference>
<dbReference type="Proteomes" id="UP000004367">
    <property type="component" value="Unassembled WGS sequence"/>
</dbReference>
<dbReference type="HAMAP" id="MF_00055">
    <property type="entry name" value="MEMO1"/>
    <property type="match status" value="1"/>
</dbReference>
<evidence type="ECO:0000256" key="2">
    <source>
        <dbReference type="HAMAP-Rule" id="MF_00055"/>
    </source>
</evidence>
<dbReference type="Pfam" id="PF01875">
    <property type="entry name" value="Memo"/>
    <property type="match status" value="1"/>
</dbReference>
<keyword evidence="4" id="KW-1185">Reference proteome</keyword>
<protein>
    <recommendedName>
        <fullName evidence="2">MEMO1 family protein MOPEL_130_01900</fullName>
    </recommendedName>
</protein>
<dbReference type="PANTHER" id="PTHR11060">
    <property type="entry name" value="PROTEIN MEMO1"/>
    <property type="match status" value="1"/>
</dbReference>
<accession>H5UV25</accession>
<dbReference type="STRING" id="1089455.MOPEL_130_01900"/>
<dbReference type="NCBIfam" id="TIGR04336">
    <property type="entry name" value="AmmeMemoSam_B"/>
    <property type="match status" value="1"/>
</dbReference>
<organism evidence="3 4">
    <name type="scientific">Mobilicoccus pelagius NBRC 104925</name>
    <dbReference type="NCBI Taxonomy" id="1089455"/>
    <lineage>
        <taxon>Bacteria</taxon>
        <taxon>Bacillati</taxon>
        <taxon>Actinomycetota</taxon>
        <taxon>Actinomycetes</taxon>
        <taxon>Micrococcales</taxon>
        <taxon>Dermatophilaceae</taxon>
        <taxon>Mobilicoccus</taxon>
    </lineage>
</organism>
<dbReference type="InterPro" id="IPR002737">
    <property type="entry name" value="MEMO1_fam"/>
</dbReference>
<sequence length="283" mass="29897">MRTPAVAGLFYDDDPDDLRASVDGLLDDARRRVPPAPEEDPATVRALLAPHAGYVYSGPTAAAGYLRVEACRDRISRVVLLGPVHRVPVRGLAHPEAAAFATPWGEVPVEPLSPELRASFPQLLDSRLAHAQEHSLEVHVPFLQRVLGEFTLLPLAVGGVGSKAVADVLDAVTSGADDEATMVVVSSDLSHYLPYDDARRVDAGTLAQIEALDARILPEQACGAAPLDGALTWARRHGLRPRIVEACNSGDTAGDRRRVVGYASATFSTGASSSESATTEVGA</sequence>
<evidence type="ECO:0000313" key="4">
    <source>
        <dbReference type="Proteomes" id="UP000004367"/>
    </source>
</evidence>
<comment type="caution">
    <text evidence="3">The sequence shown here is derived from an EMBL/GenBank/DDBJ whole genome shotgun (WGS) entry which is preliminary data.</text>
</comment>
<dbReference type="AlphaFoldDB" id="H5UV25"/>
<proteinExistence type="inferred from homology"/>
<reference evidence="3 4" key="1">
    <citation type="submission" date="2012-02" db="EMBL/GenBank/DDBJ databases">
        <title>Whole genome shotgun sequence of Mobilicoccus pelagius NBRC 104925.</title>
        <authorList>
            <person name="Yoshida Y."/>
            <person name="Hosoyama A."/>
            <person name="Tsuchikane K."/>
            <person name="Katsumata H."/>
            <person name="Yamazaki S."/>
            <person name="Fujita N."/>
        </authorList>
    </citation>
    <scope>NUCLEOTIDE SEQUENCE [LARGE SCALE GENOMIC DNA]</scope>
    <source>
        <strain evidence="3 4">NBRC 104925</strain>
    </source>
</reference>
<dbReference type="eggNOG" id="COG1355">
    <property type="taxonomic scope" value="Bacteria"/>
</dbReference>
<evidence type="ECO:0000313" key="3">
    <source>
        <dbReference type="EMBL" id="GAB49583.1"/>
    </source>
</evidence>
<evidence type="ECO:0000256" key="1">
    <source>
        <dbReference type="ARBA" id="ARBA00006315"/>
    </source>
</evidence>
<gene>
    <name evidence="3" type="ORF">MOPEL_130_01900</name>
</gene>